<evidence type="ECO:0000313" key="1">
    <source>
        <dbReference type="EMBL" id="OCL27421.1"/>
    </source>
</evidence>
<comment type="caution">
    <text evidence="1">The sequence shown here is derived from an EMBL/GenBank/DDBJ whole genome shotgun (WGS) entry which is preliminary data.</text>
</comment>
<organism evidence="1 2">
    <name type="scientific">Orenia metallireducens</name>
    <dbReference type="NCBI Taxonomy" id="1413210"/>
    <lineage>
        <taxon>Bacteria</taxon>
        <taxon>Bacillati</taxon>
        <taxon>Bacillota</taxon>
        <taxon>Clostridia</taxon>
        <taxon>Halanaerobiales</taxon>
        <taxon>Halobacteroidaceae</taxon>
        <taxon>Orenia</taxon>
    </lineage>
</organism>
<dbReference type="AlphaFoldDB" id="A0A1C0AAW5"/>
<dbReference type="Pfam" id="PF10719">
    <property type="entry name" value="ComFB"/>
    <property type="match status" value="1"/>
</dbReference>
<proteinExistence type="predicted"/>
<reference evidence="2" key="1">
    <citation type="submission" date="2016-07" db="EMBL/GenBank/DDBJ databases">
        <authorList>
            <person name="Florea S."/>
            <person name="Webb J.S."/>
            <person name="Jaromczyk J."/>
            <person name="Schardl C.L."/>
        </authorList>
    </citation>
    <scope>NUCLEOTIDE SEQUENCE [LARGE SCALE GENOMIC DNA]</scope>
    <source>
        <strain evidence="2">Z6</strain>
    </source>
</reference>
<evidence type="ECO:0008006" key="3">
    <source>
        <dbReference type="Google" id="ProtNLM"/>
    </source>
</evidence>
<dbReference type="Proteomes" id="UP000093514">
    <property type="component" value="Unassembled WGS sequence"/>
</dbReference>
<dbReference type="EMBL" id="LWDV01000008">
    <property type="protein sequence ID" value="OCL27421.1"/>
    <property type="molecule type" value="Genomic_DNA"/>
</dbReference>
<evidence type="ECO:0000313" key="2">
    <source>
        <dbReference type="Proteomes" id="UP000093514"/>
    </source>
</evidence>
<protein>
    <recommendedName>
        <fullName evidence="3">Competence protein ComFB</fullName>
    </recommendedName>
</protein>
<keyword evidence="2" id="KW-1185">Reference proteome</keyword>
<name>A0A1C0AAW5_9FIRM</name>
<dbReference type="InterPro" id="IPR019657">
    <property type="entry name" value="ComFB"/>
</dbReference>
<accession>A0A1C0AAW5</accession>
<reference evidence="1 2" key="2">
    <citation type="submission" date="2016-08" db="EMBL/GenBank/DDBJ databases">
        <title>Orenia metallireducens sp. nov. strain Z6, a Novel Metal-reducing Firmicute from the Deep Subsurface.</title>
        <authorList>
            <person name="Maxim B.I."/>
            <person name="Kenneth K."/>
            <person name="Flynn T.M."/>
            <person name="Oloughlin E.J."/>
            <person name="Locke R.A."/>
            <person name="Weber J.R."/>
            <person name="Egan S.M."/>
            <person name="Mackie R.I."/>
            <person name="Cann I.K."/>
        </authorList>
    </citation>
    <scope>NUCLEOTIDE SEQUENCE [LARGE SCALE GENOMIC DNA]</scope>
    <source>
        <strain evidence="1 2">Z6</strain>
    </source>
</reference>
<sequence length="84" mass="9591">MEIEVKIMVDEVLEEKEDICNCEQCKNDIIALALNNIKPRYAGSNNGRVVVDSVDLSSTQTKMDIYRVVLEACEEVKSRPHHNR</sequence>
<gene>
    <name evidence="1" type="ORF">U472_07015</name>
</gene>